<accession>A0A0D2QCF2</accession>
<dbReference type="InterPro" id="IPR032675">
    <property type="entry name" value="LRR_dom_sf"/>
</dbReference>
<dbReference type="AlphaFoldDB" id="A0A0D2QCF2"/>
<protein>
    <recommendedName>
        <fullName evidence="3">F-box domain-containing protein</fullName>
    </recommendedName>
</protein>
<dbReference type="Gene3D" id="3.80.10.10">
    <property type="entry name" value="Ribonuclease Inhibitor"/>
    <property type="match status" value="1"/>
</dbReference>
<gene>
    <name evidence="1" type="ORF">HYPSUDRAFT_32702</name>
</gene>
<organism evidence="1 2">
    <name type="scientific">Hypholoma sublateritium (strain FD-334 SS-4)</name>
    <dbReference type="NCBI Taxonomy" id="945553"/>
    <lineage>
        <taxon>Eukaryota</taxon>
        <taxon>Fungi</taxon>
        <taxon>Dikarya</taxon>
        <taxon>Basidiomycota</taxon>
        <taxon>Agaricomycotina</taxon>
        <taxon>Agaricomycetes</taxon>
        <taxon>Agaricomycetidae</taxon>
        <taxon>Agaricales</taxon>
        <taxon>Agaricineae</taxon>
        <taxon>Strophariaceae</taxon>
        <taxon>Hypholoma</taxon>
    </lineage>
</organism>
<reference evidence="2" key="1">
    <citation type="submission" date="2014-04" db="EMBL/GenBank/DDBJ databases">
        <title>Evolutionary Origins and Diversification of the Mycorrhizal Mutualists.</title>
        <authorList>
            <consortium name="DOE Joint Genome Institute"/>
            <consortium name="Mycorrhizal Genomics Consortium"/>
            <person name="Kohler A."/>
            <person name="Kuo A."/>
            <person name="Nagy L.G."/>
            <person name="Floudas D."/>
            <person name="Copeland A."/>
            <person name="Barry K.W."/>
            <person name="Cichocki N."/>
            <person name="Veneault-Fourrey C."/>
            <person name="LaButti K."/>
            <person name="Lindquist E.A."/>
            <person name="Lipzen A."/>
            <person name="Lundell T."/>
            <person name="Morin E."/>
            <person name="Murat C."/>
            <person name="Riley R."/>
            <person name="Ohm R."/>
            <person name="Sun H."/>
            <person name="Tunlid A."/>
            <person name="Henrissat B."/>
            <person name="Grigoriev I.V."/>
            <person name="Hibbett D.S."/>
            <person name="Martin F."/>
        </authorList>
    </citation>
    <scope>NUCLEOTIDE SEQUENCE [LARGE SCALE GENOMIC DNA]</scope>
    <source>
        <strain evidence="2">FD-334 SS-4</strain>
    </source>
</reference>
<proteinExistence type="predicted"/>
<keyword evidence="2" id="KW-1185">Reference proteome</keyword>
<evidence type="ECO:0008006" key="3">
    <source>
        <dbReference type="Google" id="ProtNLM"/>
    </source>
</evidence>
<sequence length="401" mass="45392">MTLNPFIRSQSALLDVYLDTRFLLIYTLHRLVGICESIAPHLPRFRLFSVTVNDPVEAQTVFKHWTHHKPLSLKTLALTLNDSFFPHFSGQLPSVERLEIISCVKLPSLKMLQTIFSTFPQLQILILRDIRPYAFYGSVITDPSNSLDGISDAEVASLYPSMNLRVLAITLPRLEMGGLYLPKIMRNLEYVEIANPRDHFLASAGVTEENLNSAIDQCNGLRNLKKLRLFLAQDFVWEEATFISSLPEGIDLEIDTPPLSSKIALIAILNSKKFRSITIILPEESEQDNFIICKTFSEYVCSFEPTLACPTTLILPANETLDSQVINILGTYLTIKGSQESVADGLIDTSQMTHISFYEPDDVESEDDYDLDEEWEDYYALHGVYHSESESEYNEDPYGSD</sequence>
<name>A0A0D2QCF2_HYPSF</name>
<dbReference type="Proteomes" id="UP000054270">
    <property type="component" value="Unassembled WGS sequence"/>
</dbReference>
<dbReference type="EMBL" id="KN817519">
    <property type="protein sequence ID" value="KJA29305.1"/>
    <property type="molecule type" value="Genomic_DNA"/>
</dbReference>
<dbReference type="STRING" id="945553.A0A0D2QCF2"/>
<evidence type="ECO:0000313" key="2">
    <source>
        <dbReference type="Proteomes" id="UP000054270"/>
    </source>
</evidence>
<evidence type="ECO:0000313" key="1">
    <source>
        <dbReference type="EMBL" id="KJA29305.1"/>
    </source>
</evidence>